<reference evidence="2" key="1">
    <citation type="journal article" date="2019" name="Int. J. Syst. Evol. Microbiol.">
        <title>The Global Catalogue of Microorganisms (GCM) 10K type strain sequencing project: providing services to taxonomists for standard genome sequencing and annotation.</title>
        <authorList>
            <consortium name="The Broad Institute Genomics Platform"/>
            <consortium name="The Broad Institute Genome Sequencing Center for Infectious Disease"/>
            <person name="Wu L."/>
            <person name="Ma J."/>
        </authorList>
    </citation>
    <scope>NUCLEOTIDE SEQUENCE [LARGE SCALE GENOMIC DNA]</scope>
    <source>
        <strain evidence="2">NBRC 108728</strain>
    </source>
</reference>
<evidence type="ECO:0000313" key="2">
    <source>
        <dbReference type="Proteomes" id="UP001321486"/>
    </source>
</evidence>
<sequence>MSWNVMLSGMNEAELTVDNLTFSSLETTGLVEALAAALAAHWPAMNDVTELARTLDRQRVTLLRRGLNAAGVTILSTSSATLRRSGEQSLYVLRDRARKGFWVDDVIIDVLPGWDQEAVIIDRIRARAVELAPETIQELGPIESLRAGGGQTLWGSIRRRDGIAEAAATWQINEYDSELDLLRGSFTTPRSTTPKLLSAKASVVSGWALGRVPTDASA</sequence>
<dbReference type="RefSeq" id="WP_286347404.1">
    <property type="nucleotide sequence ID" value="NZ_AP027733.1"/>
</dbReference>
<name>A0ABM8GVR0_9MICO</name>
<geneLocation type="plasmid" evidence="1 2">
    <name>pNBRC108728a</name>
</geneLocation>
<gene>
    <name evidence="1" type="ORF">GCM10025867_48010</name>
</gene>
<keyword evidence="1" id="KW-0614">Plasmid</keyword>
<dbReference type="EMBL" id="AP027733">
    <property type="protein sequence ID" value="BDZ52560.1"/>
    <property type="molecule type" value="Genomic_DNA"/>
</dbReference>
<evidence type="ECO:0000313" key="1">
    <source>
        <dbReference type="EMBL" id="BDZ52560.1"/>
    </source>
</evidence>
<dbReference type="Proteomes" id="UP001321486">
    <property type="component" value="Plasmid pNBRC108728a"/>
</dbReference>
<proteinExistence type="predicted"/>
<keyword evidence="2" id="KW-1185">Reference proteome</keyword>
<organism evidence="1 2">
    <name type="scientific">Frondihabitans sucicola</name>
    <dbReference type="NCBI Taxonomy" id="1268041"/>
    <lineage>
        <taxon>Bacteria</taxon>
        <taxon>Bacillati</taxon>
        <taxon>Actinomycetota</taxon>
        <taxon>Actinomycetes</taxon>
        <taxon>Micrococcales</taxon>
        <taxon>Microbacteriaceae</taxon>
        <taxon>Frondihabitans</taxon>
    </lineage>
</organism>
<protein>
    <submittedName>
        <fullName evidence="1">Uncharacterized protein</fullName>
    </submittedName>
</protein>
<accession>A0ABM8GVR0</accession>